<keyword evidence="3" id="KW-0540">Nuclease</keyword>
<organism evidence="9 10">
    <name type="scientific">Trichonephila inaurata madagascariensis</name>
    <dbReference type="NCBI Taxonomy" id="2747483"/>
    <lineage>
        <taxon>Eukaryota</taxon>
        <taxon>Metazoa</taxon>
        <taxon>Ecdysozoa</taxon>
        <taxon>Arthropoda</taxon>
        <taxon>Chelicerata</taxon>
        <taxon>Arachnida</taxon>
        <taxon>Araneae</taxon>
        <taxon>Araneomorphae</taxon>
        <taxon>Entelegynae</taxon>
        <taxon>Araneoidea</taxon>
        <taxon>Nephilidae</taxon>
        <taxon>Trichonephila</taxon>
        <taxon>Trichonephila inaurata</taxon>
    </lineage>
</organism>
<dbReference type="OrthoDB" id="7305312at2759"/>
<keyword evidence="2" id="KW-0548">Nucleotidyltransferase</keyword>
<dbReference type="Gene3D" id="3.30.70.270">
    <property type="match status" value="1"/>
</dbReference>
<dbReference type="Pfam" id="PF00078">
    <property type="entry name" value="RVT_1"/>
    <property type="match status" value="1"/>
</dbReference>
<reference evidence="9" key="1">
    <citation type="submission" date="2020-08" db="EMBL/GenBank/DDBJ databases">
        <title>Multicomponent nature underlies the extraordinary mechanical properties of spider dragline silk.</title>
        <authorList>
            <person name="Kono N."/>
            <person name="Nakamura H."/>
            <person name="Mori M."/>
            <person name="Yoshida Y."/>
            <person name="Ohtoshi R."/>
            <person name="Malay A.D."/>
            <person name="Moran D.A.P."/>
            <person name="Tomita M."/>
            <person name="Numata K."/>
            <person name="Arakawa K."/>
        </authorList>
    </citation>
    <scope>NUCLEOTIDE SEQUENCE</scope>
</reference>
<dbReference type="FunFam" id="3.10.20.370:FF:000001">
    <property type="entry name" value="Retrovirus-related Pol polyprotein from transposon 17.6-like protein"/>
    <property type="match status" value="1"/>
</dbReference>
<evidence type="ECO:0000256" key="3">
    <source>
        <dbReference type="ARBA" id="ARBA00022722"/>
    </source>
</evidence>
<dbReference type="Proteomes" id="UP000886998">
    <property type="component" value="Unassembled WGS sequence"/>
</dbReference>
<evidence type="ECO:0000256" key="1">
    <source>
        <dbReference type="ARBA" id="ARBA00022679"/>
    </source>
</evidence>
<keyword evidence="5" id="KW-0378">Hydrolase</keyword>
<evidence type="ECO:0000259" key="7">
    <source>
        <dbReference type="Pfam" id="PF00078"/>
    </source>
</evidence>
<dbReference type="CDD" id="cd09274">
    <property type="entry name" value="RNase_HI_RT_Ty3"/>
    <property type="match status" value="1"/>
</dbReference>
<dbReference type="PANTHER" id="PTHR37984:SF5">
    <property type="entry name" value="PROTEIN NYNRIN-LIKE"/>
    <property type="match status" value="1"/>
</dbReference>
<dbReference type="Pfam" id="PF17917">
    <property type="entry name" value="RT_RNaseH"/>
    <property type="match status" value="1"/>
</dbReference>
<evidence type="ECO:0000256" key="4">
    <source>
        <dbReference type="ARBA" id="ARBA00022759"/>
    </source>
</evidence>
<dbReference type="GO" id="GO:0004519">
    <property type="term" value="F:endonuclease activity"/>
    <property type="evidence" value="ECO:0007669"/>
    <property type="project" value="UniProtKB-KW"/>
</dbReference>
<evidence type="ECO:0000259" key="8">
    <source>
        <dbReference type="Pfam" id="PF17917"/>
    </source>
</evidence>
<dbReference type="InterPro" id="IPR043128">
    <property type="entry name" value="Rev_trsase/Diguanyl_cyclase"/>
</dbReference>
<dbReference type="EMBL" id="BMAV01012601">
    <property type="protein sequence ID" value="GFY59403.1"/>
    <property type="molecule type" value="Genomic_DNA"/>
</dbReference>
<proteinExistence type="predicted"/>
<dbReference type="GO" id="GO:0003964">
    <property type="term" value="F:RNA-directed DNA polymerase activity"/>
    <property type="evidence" value="ECO:0007669"/>
    <property type="project" value="UniProtKB-KW"/>
</dbReference>
<dbReference type="InterPro" id="IPR050951">
    <property type="entry name" value="Retrovirus_Pol_polyprotein"/>
</dbReference>
<dbReference type="SUPFAM" id="SSF56672">
    <property type="entry name" value="DNA/RNA polymerases"/>
    <property type="match status" value="1"/>
</dbReference>
<dbReference type="InterPro" id="IPR041373">
    <property type="entry name" value="RT_RNaseH"/>
</dbReference>
<dbReference type="InterPro" id="IPR043502">
    <property type="entry name" value="DNA/RNA_pol_sf"/>
</dbReference>
<gene>
    <name evidence="9" type="primary">POL</name>
    <name evidence="9" type="ORF">TNIN_318531</name>
</gene>
<comment type="caution">
    <text evidence="9">The sequence shown here is derived from an EMBL/GenBank/DDBJ whole genome shotgun (WGS) entry which is preliminary data.</text>
</comment>
<protein>
    <submittedName>
        <fullName evidence="9">Retrovirus-related Pol polyprotein from transposon 412</fullName>
    </submittedName>
</protein>
<dbReference type="InterPro" id="IPR000477">
    <property type="entry name" value="RT_dom"/>
</dbReference>
<name>A0A8X7CA71_9ARAC</name>
<dbReference type="AlphaFoldDB" id="A0A8X7CA71"/>
<dbReference type="GO" id="GO:0016787">
    <property type="term" value="F:hydrolase activity"/>
    <property type="evidence" value="ECO:0007669"/>
    <property type="project" value="UniProtKB-KW"/>
</dbReference>
<keyword evidence="10" id="KW-1185">Reference proteome</keyword>
<evidence type="ECO:0000313" key="10">
    <source>
        <dbReference type="Proteomes" id="UP000886998"/>
    </source>
</evidence>
<sequence>MCLCYLDNIIVFSLTFNDHLRRLHCVLSCIQEARLVLNPKKCYFGATEIKVLGHLVSGKGQQDGKERVIEYASRTLTKAEKNYSTTERECLTAIWAITKFRPYLFGKCFNLITDHHSLCWLANLRDPSGRLARWALRLQEYDVSIVFKRGKKHADADCLSRNPIPIIPEIESVAAISDLATEQRDDPSRAAFIKACEQSPDLSSSGFSIVNKFSVKKILTHPENSGYQSFPRKCG</sequence>
<evidence type="ECO:0000313" key="9">
    <source>
        <dbReference type="EMBL" id="GFY59403.1"/>
    </source>
</evidence>
<keyword evidence="4" id="KW-0255">Endonuclease</keyword>
<evidence type="ECO:0000256" key="2">
    <source>
        <dbReference type="ARBA" id="ARBA00022695"/>
    </source>
</evidence>
<keyword evidence="1" id="KW-0808">Transferase</keyword>
<keyword evidence="6" id="KW-0695">RNA-directed DNA polymerase</keyword>
<accession>A0A8X7CA71</accession>
<feature type="domain" description="Reverse transcriptase" evidence="7">
    <location>
        <begin position="2"/>
        <end position="54"/>
    </location>
</feature>
<evidence type="ECO:0000256" key="6">
    <source>
        <dbReference type="ARBA" id="ARBA00022918"/>
    </source>
</evidence>
<evidence type="ECO:0000256" key="5">
    <source>
        <dbReference type="ARBA" id="ARBA00022801"/>
    </source>
</evidence>
<feature type="domain" description="Reverse transcriptase RNase H-like" evidence="8">
    <location>
        <begin position="60"/>
        <end position="141"/>
    </location>
</feature>
<dbReference type="PANTHER" id="PTHR37984">
    <property type="entry name" value="PROTEIN CBG26694"/>
    <property type="match status" value="1"/>
</dbReference>